<name>A0A8H4XN18_9HYPO</name>
<comment type="caution">
    <text evidence="3">The sequence shown here is derived from an EMBL/GenBank/DDBJ whole genome shotgun (WGS) entry which is preliminary data.</text>
</comment>
<evidence type="ECO:0000256" key="1">
    <source>
        <dbReference type="SAM" id="MobiDB-lite"/>
    </source>
</evidence>
<reference evidence="3" key="1">
    <citation type="journal article" date="2020" name="BMC Genomics">
        <title>Correction to: Identification and distribution of gene clusters required for synthesis of sphingolipid metabolism inhibitors in diverse species of the filamentous fungus Fusarium.</title>
        <authorList>
            <person name="Kim H.S."/>
            <person name="Lohmar J.M."/>
            <person name="Busman M."/>
            <person name="Brown D.W."/>
            <person name="Naumann T.A."/>
            <person name="Divon H.H."/>
            <person name="Lysoe E."/>
            <person name="Uhlig S."/>
            <person name="Proctor R.H."/>
        </authorList>
    </citation>
    <scope>NUCLEOTIDE SEQUENCE</scope>
    <source>
        <strain evidence="3">NRRL 22465</strain>
    </source>
</reference>
<dbReference type="GO" id="GO:0004672">
    <property type="term" value="F:protein kinase activity"/>
    <property type="evidence" value="ECO:0007669"/>
    <property type="project" value="InterPro"/>
</dbReference>
<accession>A0A8H4XN18</accession>
<gene>
    <name evidence="3" type="ORF">FZEAL_3330</name>
</gene>
<keyword evidence="4" id="KW-1185">Reference proteome</keyword>
<dbReference type="Proteomes" id="UP000635477">
    <property type="component" value="Unassembled WGS sequence"/>
</dbReference>
<sequence length="772" mass="86789">MSDELEKLRKQIEELQLEKAAAQDQISAAQARAAEAEQERDEAEKERDEAEKERDEARKRTQPLKLKPYLGEFHAIDSRVPYIHERTLTTQGITSDPTGRIYPERIIPWKTFPEEQGKIWATLMSSPSFSDKAMFPSLTELGYVKARLDQVSSEMSLRISQRKVVEDAITELISKAHDDVTTRNALGLQGNVVFQDHTNLGSLESVDSAVDHLPLDPNRTPPPPQHRKAQGKGARADQWCIYRTADGGNVPTVAIEYKAPHKLTRREIDRGLNTGLHPDIRPDRDVIGKDAKDGDEFDFAAKRLATAVVTQLFSYMVGKGVQYGYICTGEVFVFLHIPDHDPTQVRYFTSVPILDAADTRFDSEAGTETGIYRTAVAHVFAFILQATQASPPSQSWFTKANNLPEWKIEYEDVLRDIPSTQRKSPDFDPYCPSPWTGFGVLRRTPDKVDSSSSEDVSASNDDHDDDDSDDDSDDDNDASPSQDRARRRNPHRRLAAQFGSKETSGTQRHGGKGTTSQGNRKRRQRVQDRPYCTQECLHGLAFAGPIDSNCPNRLDHGDTHIGRKEFLRLTREQLAVDRDKDADCTPLYLSGSRGSLFKLRLSSHGYTLVAKGVEAMDTKQLRYENSIYGRIRDLQGQAVPVCLGTIHLVAPYYFDSGVYVHFMLLSYGGRSIFREVKTVDAALADKVITVLNRLHQHGILHRDAEPRNVLYDKGSGKCMMVDLMLAEVLDRQQPRTPLGPASLNIRERDRGFNKGGMNGFVAEREKLQRLLL</sequence>
<feature type="compositionally biased region" description="Low complexity" evidence="1">
    <location>
        <begin position="450"/>
        <end position="459"/>
    </location>
</feature>
<feature type="region of interest" description="Disordered" evidence="1">
    <location>
        <begin position="18"/>
        <end position="63"/>
    </location>
</feature>
<feature type="compositionally biased region" description="Acidic residues" evidence="1">
    <location>
        <begin position="462"/>
        <end position="477"/>
    </location>
</feature>
<dbReference type="AlphaFoldDB" id="A0A8H4XN18"/>
<dbReference type="InterPro" id="IPR011009">
    <property type="entry name" value="Kinase-like_dom_sf"/>
</dbReference>
<evidence type="ECO:0000313" key="4">
    <source>
        <dbReference type="Proteomes" id="UP000635477"/>
    </source>
</evidence>
<dbReference type="PANTHER" id="PTHR37171:SF1">
    <property type="entry name" value="SERINE_THREONINE-PROTEIN KINASE YRZF-RELATED"/>
    <property type="match status" value="1"/>
</dbReference>
<feature type="region of interest" description="Disordered" evidence="1">
    <location>
        <begin position="441"/>
        <end position="528"/>
    </location>
</feature>
<dbReference type="EMBL" id="JABEYC010000212">
    <property type="protein sequence ID" value="KAF4980715.1"/>
    <property type="molecule type" value="Genomic_DNA"/>
</dbReference>
<feature type="domain" description="Protein kinase" evidence="2">
    <location>
        <begin position="582"/>
        <end position="772"/>
    </location>
</feature>
<feature type="region of interest" description="Disordered" evidence="1">
    <location>
        <begin position="210"/>
        <end position="233"/>
    </location>
</feature>
<feature type="compositionally biased region" description="Low complexity" evidence="1">
    <location>
        <begin position="18"/>
        <end position="33"/>
    </location>
</feature>
<evidence type="ECO:0000259" key="2">
    <source>
        <dbReference type="PROSITE" id="PS50011"/>
    </source>
</evidence>
<dbReference type="SUPFAM" id="SSF56112">
    <property type="entry name" value="Protein kinase-like (PK-like)"/>
    <property type="match status" value="1"/>
</dbReference>
<proteinExistence type="predicted"/>
<dbReference type="GO" id="GO:0005524">
    <property type="term" value="F:ATP binding"/>
    <property type="evidence" value="ECO:0007669"/>
    <property type="project" value="InterPro"/>
</dbReference>
<dbReference type="InterPro" id="IPR052396">
    <property type="entry name" value="Meiotic_Drive_Suppr_Kinase"/>
</dbReference>
<reference evidence="3" key="2">
    <citation type="submission" date="2020-05" db="EMBL/GenBank/DDBJ databases">
        <authorList>
            <person name="Kim H.-S."/>
            <person name="Proctor R.H."/>
            <person name="Brown D.W."/>
        </authorList>
    </citation>
    <scope>NUCLEOTIDE SEQUENCE</scope>
    <source>
        <strain evidence="3">NRRL 22465</strain>
    </source>
</reference>
<dbReference type="PROSITE" id="PS50011">
    <property type="entry name" value="PROTEIN_KINASE_DOM"/>
    <property type="match status" value="1"/>
</dbReference>
<feature type="compositionally biased region" description="Basic and acidic residues" evidence="1">
    <location>
        <begin position="34"/>
        <end position="59"/>
    </location>
</feature>
<dbReference type="OrthoDB" id="2156052at2759"/>
<dbReference type="PANTHER" id="PTHR37171">
    <property type="entry name" value="SERINE/THREONINE-PROTEIN KINASE YRZF-RELATED"/>
    <property type="match status" value="1"/>
</dbReference>
<evidence type="ECO:0000313" key="3">
    <source>
        <dbReference type="EMBL" id="KAF4980715.1"/>
    </source>
</evidence>
<protein>
    <recommendedName>
        <fullName evidence="2">Protein kinase domain-containing protein</fullName>
    </recommendedName>
</protein>
<dbReference type="InterPro" id="IPR000719">
    <property type="entry name" value="Prot_kinase_dom"/>
</dbReference>
<dbReference type="Gene3D" id="1.10.510.10">
    <property type="entry name" value="Transferase(Phosphotransferase) domain 1"/>
    <property type="match status" value="1"/>
</dbReference>
<feature type="compositionally biased region" description="Basic residues" evidence="1">
    <location>
        <begin position="485"/>
        <end position="494"/>
    </location>
</feature>
<organism evidence="3 4">
    <name type="scientific">Fusarium zealandicum</name>
    <dbReference type="NCBI Taxonomy" id="1053134"/>
    <lineage>
        <taxon>Eukaryota</taxon>
        <taxon>Fungi</taxon>
        <taxon>Dikarya</taxon>
        <taxon>Ascomycota</taxon>
        <taxon>Pezizomycotina</taxon>
        <taxon>Sordariomycetes</taxon>
        <taxon>Hypocreomycetidae</taxon>
        <taxon>Hypocreales</taxon>
        <taxon>Nectriaceae</taxon>
        <taxon>Fusarium</taxon>
        <taxon>Fusarium staphyleae species complex</taxon>
    </lineage>
</organism>